<keyword evidence="5" id="KW-0560">Oxidoreductase</keyword>
<dbReference type="NCBIfam" id="TIGR01409">
    <property type="entry name" value="TAT_signal_seq"/>
    <property type="match status" value="1"/>
</dbReference>
<evidence type="ECO:0000313" key="9">
    <source>
        <dbReference type="Proteomes" id="UP000316331"/>
    </source>
</evidence>
<dbReference type="Pfam" id="PF01565">
    <property type="entry name" value="FAD_binding_4"/>
    <property type="match status" value="1"/>
</dbReference>
<dbReference type="RefSeq" id="WP_141809229.1">
    <property type="nucleotide sequence ID" value="NZ_VFPG01000001.1"/>
</dbReference>
<organism evidence="8 9">
    <name type="scientific">Nocardia bhagyanarayanae</name>
    <dbReference type="NCBI Taxonomy" id="1215925"/>
    <lineage>
        <taxon>Bacteria</taxon>
        <taxon>Bacillati</taxon>
        <taxon>Actinomycetota</taxon>
        <taxon>Actinomycetes</taxon>
        <taxon>Mycobacteriales</taxon>
        <taxon>Nocardiaceae</taxon>
        <taxon>Nocardia</taxon>
    </lineage>
</organism>
<evidence type="ECO:0000313" key="8">
    <source>
        <dbReference type="EMBL" id="TQM31059.1"/>
    </source>
</evidence>
<evidence type="ECO:0000256" key="2">
    <source>
        <dbReference type="ARBA" id="ARBA00005466"/>
    </source>
</evidence>
<dbReference type="GO" id="GO:0016491">
    <property type="term" value="F:oxidoreductase activity"/>
    <property type="evidence" value="ECO:0007669"/>
    <property type="project" value="UniProtKB-KW"/>
</dbReference>
<keyword evidence="9" id="KW-1185">Reference proteome</keyword>
<protein>
    <submittedName>
        <fullName evidence="8">Secreted protein</fullName>
    </submittedName>
</protein>
<name>A0A543FB67_9NOCA</name>
<comment type="similarity">
    <text evidence="2">Belongs to the oxygen-dependent FAD-linked oxidoreductase family.</text>
</comment>
<dbReference type="Gene3D" id="3.30.465.10">
    <property type="match status" value="1"/>
</dbReference>
<dbReference type="SUPFAM" id="SSF56176">
    <property type="entry name" value="FAD-binding/transporter-associated domain-like"/>
    <property type="match status" value="1"/>
</dbReference>
<dbReference type="PANTHER" id="PTHR42973">
    <property type="entry name" value="BINDING OXIDOREDUCTASE, PUTATIVE (AFU_ORTHOLOGUE AFUA_1G17690)-RELATED"/>
    <property type="match status" value="1"/>
</dbReference>
<dbReference type="PROSITE" id="PS51318">
    <property type="entry name" value="TAT"/>
    <property type="match status" value="1"/>
</dbReference>
<comment type="cofactor">
    <cofactor evidence="1">
        <name>FAD</name>
        <dbReference type="ChEBI" id="CHEBI:57692"/>
    </cofactor>
</comment>
<dbReference type="PANTHER" id="PTHR42973:SF39">
    <property type="entry name" value="FAD-BINDING PCMH-TYPE DOMAIN-CONTAINING PROTEIN"/>
    <property type="match status" value="1"/>
</dbReference>
<gene>
    <name evidence="8" type="ORF">FB390_2702</name>
</gene>
<comment type="caution">
    <text evidence="8">The sequence shown here is derived from an EMBL/GenBank/DDBJ whole genome shotgun (WGS) entry which is preliminary data.</text>
</comment>
<dbReference type="PROSITE" id="PS51387">
    <property type="entry name" value="FAD_PCMH"/>
    <property type="match status" value="1"/>
</dbReference>
<evidence type="ECO:0000256" key="6">
    <source>
        <dbReference type="SAM" id="SignalP"/>
    </source>
</evidence>
<feature type="chain" id="PRO_5022182996" evidence="6">
    <location>
        <begin position="29"/>
        <end position="522"/>
    </location>
</feature>
<dbReference type="Gene3D" id="3.40.462.20">
    <property type="match status" value="1"/>
</dbReference>
<dbReference type="AlphaFoldDB" id="A0A543FB67"/>
<evidence type="ECO:0000256" key="4">
    <source>
        <dbReference type="ARBA" id="ARBA00022827"/>
    </source>
</evidence>
<dbReference type="Proteomes" id="UP000316331">
    <property type="component" value="Unassembled WGS sequence"/>
</dbReference>
<evidence type="ECO:0000256" key="1">
    <source>
        <dbReference type="ARBA" id="ARBA00001974"/>
    </source>
</evidence>
<feature type="domain" description="FAD-binding PCMH-type" evidence="7">
    <location>
        <begin position="53"/>
        <end position="231"/>
    </location>
</feature>
<proteinExistence type="inferred from homology"/>
<dbReference type="InterPro" id="IPR050416">
    <property type="entry name" value="FAD-linked_Oxidoreductase"/>
</dbReference>
<evidence type="ECO:0000259" key="7">
    <source>
        <dbReference type="PROSITE" id="PS51387"/>
    </source>
</evidence>
<sequence>MALSRRRLLVASAVGGAAAVVGAPVAGAAELRVVGVGDPEYLPLVLRGYNRRFLARPEQIYVPTSVEQVRVAVGRAVAAGSRLAVRSGGHCFEDFVDSAQTRSIIDLSRMNEVRWDETHRAFSVDAGAELGAVYEALHRRWGVTIPAGICLGVGMGGHVSGGGYGPLSRRLGLVADYLYGVEVVTVGADGEARVVLATEDGADSDLWWAHTGGGGGNFGVVTRYLLRAPLSDGADPATALPKPPGAMLNSRVVLPLMSETAFVRLLGNYLAFFERNNAPGNRFAGLYAPLSFRTVGTGFAQMLVLLDADSSDARAQFDEFLGAVLDGVDAVPVVQPVAQLSYSDTVRQVYYPKGSLTPRVKVKAAYLRRAYSEDQLRVFYRYLTDLAVLGETEVEFLPFGGAVNAVASDATAIPARNAFAQMLIHTAWRLPDADEQHLRWARELFRAVYASTGGVPVPNADNGGSYINYPDPDLADPRWNTSGVPWHRFYYGDNYPKLLRIKESWDPRGVFQHALSIGRPDW</sequence>
<keyword evidence="4" id="KW-0274">FAD</keyword>
<reference evidence="8 9" key="1">
    <citation type="submission" date="2019-06" db="EMBL/GenBank/DDBJ databases">
        <title>Sequencing the genomes of 1000 actinobacteria strains.</title>
        <authorList>
            <person name="Klenk H.-P."/>
        </authorList>
    </citation>
    <scope>NUCLEOTIDE SEQUENCE [LARGE SCALE GENOMIC DNA]</scope>
    <source>
        <strain evidence="8 9">DSM 103495</strain>
    </source>
</reference>
<evidence type="ECO:0000256" key="5">
    <source>
        <dbReference type="ARBA" id="ARBA00023002"/>
    </source>
</evidence>
<dbReference type="InterPro" id="IPR019546">
    <property type="entry name" value="TAT_signal_bac_arc"/>
</dbReference>
<dbReference type="InterPro" id="IPR006094">
    <property type="entry name" value="Oxid_FAD_bind_N"/>
</dbReference>
<accession>A0A543FB67</accession>
<feature type="signal peptide" evidence="6">
    <location>
        <begin position="1"/>
        <end position="28"/>
    </location>
</feature>
<dbReference type="InterPro" id="IPR016166">
    <property type="entry name" value="FAD-bd_PCMH"/>
</dbReference>
<dbReference type="Pfam" id="PF08031">
    <property type="entry name" value="BBE"/>
    <property type="match status" value="1"/>
</dbReference>
<dbReference type="EMBL" id="VFPG01000001">
    <property type="protein sequence ID" value="TQM31059.1"/>
    <property type="molecule type" value="Genomic_DNA"/>
</dbReference>
<dbReference type="InterPro" id="IPR006311">
    <property type="entry name" value="TAT_signal"/>
</dbReference>
<dbReference type="InterPro" id="IPR016169">
    <property type="entry name" value="FAD-bd_PCMH_sub2"/>
</dbReference>
<keyword evidence="6" id="KW-0732">Signal</keyword>
<evidence type="ECO:0000256" key="3">
    <source>
        <dbReference type="ARBA" id="ARBA00022630"/>
    </source>
</evidence>
<dbReference type="InterPro" id="IPR036318">
    <property type="entry name" value="FAD-bd_PCMH-like_sf"/>
</dbReference>
<dbReference type="OrthoDB" id="545125at2"/>
<dbReference type="GO" id="GO:0071949">
    <property type="term" value="F:FAD binding"/>
    <property type="evidence" value="ECO:0007669"/>
    <property type="project" value="InterPro"/>
</dbReference>
<keyword evidence="3" id="KW-0285">Flavoprotein</keyword>
<dbReference type="InterPro" id="IPR012951">
    <property type="entry name" value="BBE"/>
</dbReference>